<dbReference type="EMBL" id="ACUX02000016">
    <property type="protein sequence ID" value="EEZ60800.1"/>
    <property type="molecule type" value="Genomic_DNA"/>
</dbReference>
<evidence type="ECO:0000313" key="1">
    <source>
        <dbReference type="EMBL" id="EEZ60800.1"/>
    </source>
</evidence>
<reference evidence="1" key="1">
    <citation type="submission" date="2009-10" db="EMBL/GenBank/DDBJ databases">
        <authorList>
            <person name="Weinstock G."/>
            <person name="Sodergren E."/>
            <person name="Clifton S."/>
            <person name="Fulton L."/>
            <person name="Fulton B."/>
            <person name="Courtney L."/>
            <person name="Fronick C."/>
            <person name="Harrison M."/>
            <person name="Strong C."/>
            <person name="Farmer C."/>
            <person name="Delahaunty K."/>
            <person name="Markovic C."/>
            <person name="Hall O."/>
            <person name="Minx P."/>
            <person name="Tomlinson C."/>
            <person name="Mitreva M."/>
            <person name="Nelson J."/>
            <person name="Hou S."/>
            <person name="Wollam A."/>
            <person name="Pepin K.H."/>
            <person name="Johnson M."/>
            <person name="Bhonagiri V."/>
            <person name="Nash W.E."/>
            <person name="Warren W."/>
            <person name="Chinwalla A."/>
            <person name="Mardis E.R."/>
            <person name="Wilson R.K."/>
        </authorList>
    </citation>
    <scope>NUCLEOTIDE SEQUENCE [LARGE SCALE GENOMIC DNA]</scope>
    <source>
        <strain evidence="1">ATCC 700122</strain>
    </source>
</reference>
<accession>D0WID3</accession>
<protein>
    <submittedName>
        <fullName evidence="1">Uncharacterized protein</fullName>
    </submittedName>
</protein>
<name>D0WID3_SLAES</name>
<comment type="caution">
    <text evidence="1">The sequence shown here is derived from an EMBL/GenBank/DDBJ whole genome shotgun (WGS) entry which is preliminary data.</text>
</comment>
<keyword evidence="2" id="KW-1185">Reference proteome</keyword>
<organism evidence="1 2">
    <name type="scientific">Slackia exigua (strain ATCC 700122 / DSM 15923 / CIP 105133 / JCM 11022 / KCTC 5966 / S-7)</name>
    <dbReference type="NCBI Taxonomy" id="649764"/>
    <lineage>
        <taxon>Bacteria</taxon>
        <taxon>Bacillati</taxon>
        <taxon>Actinomycetota</taxon>
        <taxon>Coriobacteriia</taxon>
        <taxon>Eggerthellales</taxon>
        <taxon>Eggerthellaceae</taxon>
        <taxon>Slackia</taxon>
    </lineage>
</organism>
<evidence type="ECO:0000313" key="2">
    <source>
        <dbReference type="Proteomes" id="UP000006001"/>
    </source>
</evidence>
<dbReference type="Proteomes" id="UP000006001">
    <property type="component" value="Unassembled WGS sequence"/>
</dbReference>
<proteinExistence type="predicted"/>
<sequence>MSLRAAMHRFYSTLACGRVHVCCCNNIRIESADSFSDRIRRQER</sequence>
<gene>
    <name evidence="1" type="ORF">HMPREF0762_01608</name>
</gene>
<dbReference type="AlphaFoldDB" id="D0WID3"/>
<dbReference type="HOGENOM" id="CLU_3222139_0_0_11"/>